<feature type="compositionally biased region" description="Low complexity" evidence="3">
    <location>
        <begin position="494"/>
        <end position="505"/>
    </location>
</feature>
<dbReference type="PANTHER" id="PTHR10257:SF4">
    <property type="entry name" value="SERINE_THREONINE-PROTEIN PHOSPHATASE 2A 56 KDA REGULATORY SUBUNIT BETA ISOFORM"/>
    <property type="match status" value="1"/>
</dbReference>
<name>A0A3Q4GN39_NEOBR</name>
<dbReference type="Proteomes" id="UP000261580">
    <property type="component" value="Unassembled WGS sequence"/>
</dbReference>
<dbReference type="FunFam" id="1.25.10.10:FF:000010">
    <property type="entry name" value="Serine/threonine-protein phosphatase 2A 56 kDa regulatory subunit"/>
    <property type="match status" value="1"/>
</dbReference>
<dbReference type="STRING" id="32507.ENSNBRP00000008228"/>
<keyword evidence="5" id="KW-1185">Reference proteome</keyword>
<dbReference type="Pfam" id="PF01603">
    <property type="entry name" value="B56"/>
    <property type="match status" value="1"/>
</dbReference>
<sequence length="505" mass="58525">METTKLPPSSPSSPTTSFSVPSAEKVDGFPRRSMRRARQRRSHSSSQFRYQSSQVELTPLPLLKDAPVAELHDLFCKKLQQCCVLFDFLDCVADLKGKEIKRAALNELVESVATSRGVLIEPLYPEAIKMISVNIFRTLPPSENPEFDPEEDEPTLEASWPHLQLVYEFFLRFLESPDFQPSMAKRYVDQKFVLQLLELFDSEDPREREYLKTILHRVYGKLLGLRAYIRKQINNIFLRFIYETEHFNGVAELLEILGSIINGFALPLKSEHKQFLVRVLIPLHTAKSLSIFHAQLAYCVVQFMEKDATVTEYIIRGLLKYWPKTCTQKEVRPMTTKKLLMFLSPQLLHRCNCVAERALYFWNNEYILSLIEENCQVILPLVFATLYRVSKEHWNQTIVSLIYNVLKTFMEMNSKLFDDLTASYKVEKQKELKRERERAELWRGLEEYQERRMQMLTEAARNQRNLQERGERGDTLNPSSPQTAHSDQPEPKPSGASSGAGESAT</sequence>
<protein>
    <recommendedName>
        <fullName evidence="2">Serine/threonine protein phosphatase 2A regulatory subunit</fullName>
    </recommendedName>
</protein>
<evidence type="ECO:0000256" key="3">
    <source>
        <dbReference type="SAM" id="MobiDB-lite"/>
    </source>
</evidence>
<dbReference type="InterPro" id="IPR002554">
    <property type="entry name" value="PP2A_B56"/>
</dbReference>
<feature type="compositionally biased region" description="Low complexity" evidence="3">
    <location>
        <begin position="12"/>
        <end position="22"/>
    </location>
</feature>
<dbReference type="OMA" id="QDRRMQM"/>
<dbReference type="GO" id="GO:0007165">
    <property type="term" value="P:signal transduction"/>
    <property type="evidence" value="ECO:0007669"/>
    <property type="project" value="InterPro"/>
</dbReference>
<feature type="compositionally biased region" description="Polar residues" evidence="3">
    <location>
        <begin position="476"/>
        <end position="486"/>
    </location>
</feature>
<organism evidence="4 5">
    <name type="scientific">Neolamprologus brichardi</name>
    <name type="common">Fairy cichlid</name>
    <name type="synonym">Lamprologus brichardi</name>
    <dbReference type="NCBI Taxonomy" id="32507"/>
    <lineage>
        <taxon>Eukaryota</taxon>
        <taxon>Metazoa</taxon>
        <taxon>Chordata</taxon>
        <taxon>Craniata</taxon>
        <taxon>Vertebrata</taxon>
        <taxon>Euteleostomi</taxon>
        <taxon>Actinopterygii</taxon>
        <taxon>Neopterygii</taxon>
        <taxon>Teleostei</taxon>
        <taxon>Neoteleostei</taxon>
        <taxon>Acanthomorphata</taxon>
        <taxon>Ovalentaria</taxon>
        <taxon>Cichlomorphae</taxon>
        <taxon>Cichliformes</taxon>
        <taxon>Cichlidae</taxon>
        <taxon>African cichlids</taxon>
        <taxon>Pseudocrenilabrinae</taxon>
        <taxon>Lamprologini</taxon>
        <taxon>Neolamprologus</taxon>
    </lineage>
</organism>
<evidence type="ECO:0000313" key="5">
    <source>
        <dbReference type="Proteomes" id="UP000261580"/>
    </source>
</evidence>
<reference evidence="4" key="2">
    <citation type="submission" date="2025-09" db="UniProtKB">
        <authorList>
            <consortium name="Ensembl"/>
        </authorList>
    </citation>
    <scope>IDENTIFICATION</scope>
</reference>
<dbReference type="Bgee" id="ENSNBRG00000006399">
    <property type="expression patterns" value="Expressed in brain and 2 other cell types or tissues"/>
</dbReference>
<dbReference type="PANTHER" id="PTHR10257">
    <property type="entry name" value="SERINE/THREONINE PROTEIN PHOSPHATASE 2A PP2A REGULATORY SUBUNIT B"/>
    <property type="match status" value="1"/>
</dbReference>
<dbReference type="GO" id="GO:0005829">
    <property type="term" value="C:cytosol"/>
    <property type="evidence" value="ECO:0007669"/>
    <property type="project" value="TreeGrafter"/>
</dbReference>
<dbReference type="GO" id="GO:0072542">
    <property type="term" value="F:protein phosphatase activator activity"/>
    <property type="evidence" value="ECO:0007669"/>
    <property type="project" value="TreeGrafter"/>
</dbReference>
<feature type="region of interest" description="Disordered" evidence="3">
    <location>
        <begin position="456"/>
        <end position="505"/>
    </location>
</feature>
<dbReference type="PIRSF" id="PIRSF028043">
    <property type="entry name" value="PP2A_B56"/>
    <property type="match status" value="1"/>
</dbReference>
<dbReference type="GO" id="GO:0000159">
    <property type="term" value="C:protein phosphatase type 2A complex"/>
    <property type="evidence" value="ECO:0007669"/>
    <property type="project" value="UniProtKB-UniRule"/>
</dbReference>
<accession>A0A3Q4GN39</accession>
<dbReference type="AlphaFoldDB" id="A0A3Q4GN39"/>
<feature type="region of interest" description="Disordered" evidence="3">
    <location>
        <begin position="1"/>
        <end position="52"/>
    </location>
</feature>
<dbReference type="Ensembl" id="ENSNBRT00000008466.1">
    <property type="protein sequence ID" value="ENSNBRP00000008228.1"/>
    <property type="gene ID" value="ENSNBRG00000006399.1"/>
</dbReference>
<dbReference type="InterPro" id="IPR011989">
    <property type="entry name" value="ARM-like"/>
</dbReference>
<proteinExistence type="inferred from homology"/>
<dbReference type="Gene3D" id="1.25.10.10">
    <property type="entry name" value="Leucine-rich Repeat Variant"/>
    <property type="match status" value="1"/>
</dbReference>
<evidence type="ECO:0000313" key="4">
    <source>
        <dbReference type="Ensembl" id="ENSNBRP00000008228.1"/>
    </source>
</evidence>
<comment type="similarity">
    <text evidence="1">Belongs to the phosphatase 2A regulatory subunit B56 family.</text>
</comment>
<evidence type="ECO:0000256" key="2">
    <source>
        <dbReference type="PIRNR" id="PIRNR028043"/>
    </source>
</evidence>
<dbReference type="GO" id="GO:0005634">
    <property type="term" value="C:nucleus"/>
    <property type="evidence" value="ECO:0007669"/>
    <property type="project" value="TreeGrafter"/>
</dbReference>
<dbReference type="InterPro" id="IPR016024">
    <property type="entry name" value="ARM-type_fold"/>
</dbReference>
<dbReference type="SUPFAM" id="SSF48371">
    <property type="entry name" value="ARM repeat"/>
    <property type="match status" value="1"/>
</dbReference>
<evidence type="ECO:0000256" key="1">
    <source>
        <dbReference type="ARBA" id="ARBA00009745"/>
    </source>
</evidence>
<dbReference type="GeneTree" id="ENSGT01030000234620"/>
<reference evidence="4" key="1">
    <citation type="submission" date="2025-08" db="UniProtKB">
        <authorList>
            <consortium name="Ensembl"/>
        </authorList>
    </citation>
    <scope>IDENTIFICATION</scope>
</reference>
<feature type="compositionally biased region" description="Basic residues" evidence="3">
    <location>
        <begin position="32"/>
        <end position="43"/>
    </location>
</feature>